<reference evidence="7 8" key="1">
    <citation type="journal article" date="2017" name="Nat. Ecol. Evol.">
        <title>Scallop genome provides insights into evolution of bilaterian karyotype and development.</title>
        <authorList>
            <person name="Wang S."/>
            <person name="Zhang J."/>
            <person name="Jiao W."/>
            <person name="Li J."/>
            <person name="Xun X."/>
            <person name="Sun Y."/>
            <person name="Guo X."/>
            <person name="Huan P."/>
            <person name="Dong B."/>
            <person name="Zhang L."/>
            <person name="Hu X."/>
            <person name="Sun X."/>
            <person name="Wang J."/>
            <person name="Zhao C."/>
            <person name="Wang Y."/>
            <person name="Wang D."/>
            <person name="Huang X."/>
            <person name="Wang R."/>
            <person name="Lv J."/>
            <person name="Li Y."/>
            <person name="Zhang Z."/>
            <person name="Liu B."/>
            <person name="Lu W."/>
            <person name="Hui Y."/>
            <person name="Liang J."/>
            <person name="Zhou Z."/>
            <person name="Hou R."/>
            <person name="Li X."/>
            <person name="Liu Y."/>
            <person name="Li H."/>
            <person name="Ning X."/>
            <person name="Lin Y."/>
            <person name="Zhao L."/>
            <person name="Xing Q."/>
            <person name="Dou J."/>
            <person name="Li Y."/>
            <person name="Mao J."/>
            <person name="Guo H."/>
            <person name="Dou H."/>
            <person name="Li T."/>
            <person name="Mu C."/>
            <person name="Jiang W."/>
            <person name="Fu Q."/>
            <person name="Fu X."/>
            <person name="Miao Y."/>
            <person name="Liu J."/>
            <person name="Yu Q."/>
            <person name="Li R."/>
            <person name="Liao H."/>
            <person name="Li X."/>
            <person name="Kong Y."/>
            <person name="Jiang Z."/>
            <person name="Chourrout D."/>
            <person name="Li R."/>
            <person name="Bao Z."/>
        </authorList>
    </citation>
    <scope>NUCLEOTIDE SEQUENCE [LARGE SCALE GENOMIC DNA]</scope>
    <source>
        <strain evidence="7 8">PY_sf001</strain>
    </source>
</reference>
<gene>
    <name evidence="7" type="ORF">KP79_PYT10561</name>
</gene>
<keyword evidence="2" id="KW-0238">DNA-binding</keyword>
<dbReference type="InterPro" id="IPR000837">
    <property type="entry name" value="AP-1"/>
</dbReference>
<evidence type="ECO:0000256" key="3">
    <source>
        <dbReference type="ARBA" id="ARBA00023163"/>
    </source>
</evidence>
<dbReference type="CDD" id="cd14721">
    <property type="entry name" value="bZIP_Fos"/>
    <property type="match status" value="1"/>
</dbReference>
<evidence type="ECO:0000256" key="5">
    <source>
        <dbReference type="SAM" id="MobiDB-lite"/>
    </source>
</evidence>
<name>A0A210QNK5_MIZYE</name>
<feature type="region of interest" description="Disordered" evidence="5">
    <location>
        <begin position="72"/>
        <end position="91"/>
    </location>
</feature>
<dbReference type="PROSITE" id="PS00036">
    <property type="entry name" value="BZIP_BASIC"/>
    <property type="match status" value="1"/>
</dbReference>
<protein>
    <submittedName>
        <fullName evidence="7">Proto-oncogene c-FOS</fullName>
    </submittedName>
</protein>
<dbReference type="STRING" id="6573.A0A210QNK5"/>
<evidence type="ECO:0000256" key="1">
    <source>
        <dbReference type="ARBA" id="ARBA00023015"/>
    </source>
</evidence>
<feature type="region of interest" description="Disordered" evidence="5">
    <location>
        <begin position="265"/>
        <end position="285"/>
    </location>
</feature>
<keyword evidence="4" id="KW-0175">Coiled coil</keyword>
<feature type="compositionally biased region" description="Basic and acidic residues" evidence="5">
    <location>
        <begin position="155"/>
        <end position="168"/>
    </location>
</feature>
<evidence type="ECO:0000259" key="6">
    <source>
        <dbReference type="PROSITE" id="PS50217"/>
    </source>
</evidence>
<dbReference type="EMBL" id="NEDP02002660">
    <property type="protein sequence ID" value="OWF50320.1"/>
    <property type="molecule type" value="Genomic_DNA"/>
</dbReference>
<feature type="compositionally biased region" description="Polar residues" evidence="5">
    <location>
        <begin position="330"/>
        <end position="364"/>
    </location>
</feature>
<dbReference type="PANTHER" id="PTHR23351:SF24">
    <property type="entry name" value="ACTIVATING TRANSCRIPTION FACTOR 3-RELATED"/>
    <property type="match status" value="1"/>
</dbReference>
<dbReference type="OrthoDB" id="5866312at2759"/>
<proteinExistence type="predicted"/>
<evidence type="ECO:0000256" key="4">
    <source>
        <dbReference type="SAM" id="Coils"/>
    </source>
</evidence>
<dbReference type="FunFam" id="1.20.5.170:FF:000006">
    <property type="entry name" value="fos-related antigen 2 isoform X1"/>
    <property type="match status" value="1"/>
</dbReference>
<dbReference type="Proteomes" id="UP000242188">
    <property type="component" value="Unassembled WGS sequence"/>
</dbReference>
<dbReference type="PROSITE" id="PS50217">
    <property type="entry name" value="BZIP"/>
    <property type="match status" value="1"/>
</dbReference>
<evidence type="ECO:0000313" key="7">
    <source>
        <dbReference type="EMBL" id="OWF50320.1"/>
    </source>
</evidence>
<organism evidence="7 8">
    <name type="scientific">Mizuhopecten yessoensis</name>
    <name type="common">Japanese scallop</name>
    <name type="synonym">Patinopecten yessoensis</name>
    <dbReference type="NCBI Taxonomy" id="6573"/>
    <lineage>
        <taxon>Eukaryota</taxon>
        <taxon>Metazoa</taxon>
        <taxon>Spiralia</taxon>
        <taxon>Lophotrochozoa</taxon>
        <taxon>Mollusca</taxon>
        <taxon>Bivalvia</taxon>
        <taxon>Autobranchia</taxon>
        <taxon>Pteriomorphia</taxon>
        <taxon>Pectinida</taxon>
        <taxon>Pectinoidea</taxon>
        <taxon>Pectinidae</taxon>
        <taxon>Mizuhopecten</taxon>
    </lineage>
</organism>
<dbReference type="Pfam" id="PF00170">
    <property type="entry name" value="bZIP_1"/>
    <property type="match status" value="1"/>
</dbReference>
<feature type="coiled-coil region" evidence="4">
    <location>
        <begin position="190"/>
        <end position="227"/>
    </location>
</feature>
<feature type="region of interest" description="Disordered" evidence="5">
    <location>
        <begin position="327"/>
        <end position="364"/>
    </location>
</feature>
<keyword evidence="1" id="KW-0805">Transcription regulation</keyword>
<evidence type="ECO:0000256" key="2">
    <source>
        <dbReference type="ARBA" id="ARBA00023125"/>
    </source>
</evidence>
<feature type="compositionally biased region" description="Polar residues" evidence="5">
    <location>
        <begin position="72"/>
        <end position="83"/>
    </location>
</feature>
<dbReference type="PANTHER" id="PTHR23351">
    <property type="entry name" value="FOS TRANSCRIPTION FACTOR-RELATED"/>
    <property type="match status" value="1"/>
</dbReference>
<dbReference type="GO" id="GO:0005634">
    <property type="term" value="C:nucleus"/>
    <property type="evidence" value="ECO:0007669"/>
    <property type="project" value="TreeGrafter"/>
</dbReference>
<dbReference type="Gene3D" id="1.20.5.170">
    <property type="match status" value="1"/>
</dbReference>
<dbReference type="InterPro" id="IPR004827">
    <property type="entry name" value="bZIP"/>
</dbReference>
<sequence length="364" mass="39443">MFEKGENYSEESKYVADILSSMASAASVNSSYSLPSNSFVSGITSMPSLTPTTLANIERTFIELQAVPAVNTSQGQDPHTQSGFVPPIVDPVVTSERSNDAYGDFGDSSASDPEWVPVKQSRIELADGSSASKISDPMYPQVATSAPPGRKRRGARDVKLSPEEDERRRVRRERNKVAAAKCRQRRVDHTNRLTGETDILENERDDLETQIQQLQQQKDQLEFILQAHQPLCKLDEGCQQKNQPAAAPPNTMSSKVKVKMEPGIERSTTCPMGKGTTTSTSGIRPSSLNIVKSESRKKVSVTSATGIPITTPSNGFYFAMDSMVDHTGLTPITNGPTPSCGTEANRTASESSSENVNSPTLISL</sequence>
<dbReference type="SUPFAM" id="SSF57959">
    <property type="entry name" value="Leucine zipper domain"/>
    <property type="match status" value="1"/>
</dbReference>
<evidence type="ECO:0000313" key="8">
    <source>
        <dbReference type="Proteomes" id="UP000242188"/>
    </source>
</evidence>
<accession>A0A210QNK5</accession>
<feature type="domain" description="BZIP" evidence="6">
    <location>
        <begin position="165"/>
        <end position="228"/>
    </location>
</feature>
<dbReference type="PRINTS" id="PR00042">
    <property type="entry name" value="LEUZIPPRFOS"/>
</dbReference>
<dbReference type="InterPro" id="IPR046347">
    <property type="entry name" value="bZIP_sf"/>
</dbReference>
<dbReference type="AlphaFoldDB" id="A0A210QNK5"/>
<dbReference type="SMART" id="SM00338">
    <property type="entry name" value="BRLZ"/>
    <property type="match status" value="1"/>
</dbReference>
<comment type="caution">
    <text evidence="7">The sequence shown here is derived from an EMBL/GenBank/DDBJ whole genome shotgun (WGS) entry which is preliminary data.</text>
</comment>
<dbReference type="GO" id="GO:0000978">
    <property type="term" value="F:RNA polymerase II cis-regulatory region sequence-specific DNA binding"/>
    <property type="evidence" value="ECO:0007669"/>
    <property type="project" value="TreeGrafter"/>
</dbReference>
<keyword evidence="8" id="KW-1185">Reference proteome</keyword>
<keyword evidence="3" id="KW-0804">Transcription</keyword>
<feature type="region of interest" description="Disordered" evidence="5">
    <location>
        <begin position="126"/>
        <end position="175"/>
    </location>
</feature>
<feature type="compositionally biased region" description="Polar residues" evidence="5">
    <location>
        <begin position="266"/>
        <end position="285"/>
    </location>
</feature>
<dbReference type="GO" id="GO:0000981">
    <property type="term" value="F:DNA-binding transcription factor activity, RNA polymerase II-specific"/>
    <property type="evidence" value="ECO:0007669"/>
    <property type="project" value="TreeGrafter"/>
</dbReference>